<evidence type="ECO:0000313" key="21">
    <source>
        <dbReference type="Proteomes" id="UP000029558"/>
    </source>
</evidence>
<dbReference type="GO" id="GO:0046961">
    <property type="term" value="F:proton-transporting ATPase activity, rotational mechanism"/>
    <property type="evidence" value="ECO:0007669"/>
    <property type="project" value="TreeGrafter"/>
</dbReference>
<evidence type="ECO:0000256" key="4">
    <source>
        <dbReference type="ARBA" id="ARBA00022519"/>
    </source>
</evidence>
<dbReference type="GO" id="GO:0005886">
    <property type="term" value="C:plasma membrane"/>
    <property type="evidence" value="ECO:0007669"/>
    <property type="project" value="UniProtKB-SubCell"/>
</dbReference>
<keyword evidence="11 16" id="KW-0066">ATP synthesis</keyword>
<dbReference type="PANTHER" id="PTHR33445">
    <property type="entry name" value="ATP SYNTHASE SUBUNIT B', CHLOROPLASTIC"/>
    <property type="match status" value="1"/>
</dbReference>
<feature type="coiled-coil region" evidence="18">
    <location>
        <begin position="99"/>
        <end position="126"/>
    </location>
</feature>
<evidence type="ECO:0000256" key="17">
    <source>
        <dbReference type="RuleBase" id="RU003848"/>
    </source>
</evidence>
<dbReference type="GO" id="GO:0012505">
    <property type="term" value="C:endomembrane system"/>
    <property type="evidence" value="ECO:0007669"/>
    <property type="project" value="UniProtKB-SubCell"/>
</dbReference>
<evidence type="ECO:0000256" key="18">
    <source>
        <dbReference type="SAM" id="Coils"/>
    </source>
</evidence>
<keyword evidence="18" id="KW-0175">Coiled coil</keyword>
<protein>
    <recommendedName>
        <fullName evidence="16">ATP synthase subunit b</fullName>
    </recommendedName>
    <alternativeName>
        <fullName evidence="16">ATP synthase F(0) sector subunit b</fullName>
    </alternativeName>
    <alternativeName>
        <fullName evidence="16">ATPase subunit I</fullName>
    </alternativeName>
    <alternativeName>
        <fullName evidence="16">F-type ATPase subunit b</fullName>
        <shortName evidence="16">F-ATPase subunit b</shortName>
    </alternativeName>
</protein>
<dbReference type="GO" id="GO:0046933">
    <property type="term" value="F:proton-transporting ATP synthase activity, rotational mechanism"/>
    <property type="evidence" value="ECO:0007669"/>
    <property type="project" value="UniProtKB-UniRule"/>
</dbReference>
<accession>A0A095BJ16</accession>
<dbReference type="STRING" id="1238.AWJ11_00065"/>
<dbReference type="InterPro" id="IPR050059">
    <property type="entry name" value="ATP_synthase_B_chain"/>
</dbReference>
<comment type="similarity">
    <text evidence="1 16 17">Belongs to the ATPase B chain family.</text>
</comment>
<dbReference type="InterPro" id="IPR005864">
    <property type="entry name" value="ATP_synth_F0_bsu_bac"/>
</dbReference>
<evidence type="ECO:0000313" key="19">
    <source>
        <dbReference type="EMBL" id="ALB21201.1"/>
    </source>
</evidence>
<keyword evidence="3 16" id="KW-1003">Cell membrane</keyword>
<evidence type="ECO:0000256" key="2">
    <source>
        <dbReference type="ARBA" id="ARBA00022448"/>
    </source>
</evidence>
<dbReference type="EMBL" id="CP012508">
    <property type="protein sequence ID" value="ALB21201.1"/>
    <property type="molecule type" value="Genomic_DNA"/>
</dbReference>
<keyword evidence="5 16" id="KW-0138">CF(0)</keyword>
<evidence type="ECO:0000256" key="1">
    <source>
        <dbReference type="ARBA" id="ARBA00005513"/>
    </source>
</evidence>
<dbReference type="AlphaFoldDB" id="A0A095BJ16"/>
<evidence type="ECO:0000256" key="9">
    <source>
        <dbReference type="ARBA" id="ARBA00023065"/>
    </source>
</evidence>
<reference evidence="19" key="2">
    <citation type="submission" date="2015-08" db="EMBL/GenBank/DDBJ databases">
        <title>Complete genome sequence of Piscirickettsia salmonis strain PM32597B1.</title>
        <authorList>
            <person name="Bohle H."/>
            <person name="Henriquez P."/>
            <person name="Navas E."/>
            <person name="Grothusen H."/>
            <person name="Bustamante F."/>
            <person name="Bustos P."/>
            <person name="Bustos P."/>
            <person name="Mancilla M."/>
        </authorList>
    </citation>
    <scope>NUCLEOTIDE SEQUENCE</scope>
    <source>
        <strain evidence="19">PM32597B1</strain>
    </source>
</reference>
<comment type="function">
    <text evidence="12 16">F(1)F(0) ATP synthase produces ATP from ADP in the presence of a proton or sodium gradient. F-type ATPases consist of two structural domains, F(1) containing the extramembraneous catalytic core and F(0) containing the membrane proton channel, linked together by a central stalk and a peripheral stalk. During catalysis, ATP synthesis in the catalytic domain of F(1) is coupled via a rotary mechanism of the central stalk subunits to proton translocation.</text>
</comment>
<evidence type="ECO:0000256" key="3">
    <source>
        <dbReference type="ARBA" id="ARBA00022475"/>
    </source>
</evidence>
<name>A0A095BJ16_PISSA</name>
<dbReference type="Proteomes" id="UP000422232">
    <property type="component" value="Chromosome"/>
</dbReference>
<dbReference type="NCBIfam" id="TIGR01144">
    <property type="entry name" value="ATP_synt_b"/>
    <property type="match status" value="1"/>
</dbReference>
<dbReference type="EMBL" id="CP038908">
    <property type="protein sequence ID" value="QGO07567.1"/>
    <property type="molecule type" value="Genomic_DNA"/>
</dbReference>
<keyword evidence="2 16" id="KW-0813">Transport</keyword>
<evidence type="ECO:0000313" key="22">
    <source>
        <dbReference type="Proteomes" id="UP000422232"/>
    </source>
</evidence>
<evidence type="ECO:0000313" key="20">
    <source>
        <dbReference type="EMBL" id="QGO07567.1"/>
    </source>
</evidence>
<evidence type="ECO:0000256" key="6">
    <source>
        <dbReference type="ARBA" id="ARBA00022692"/>
    </source>
</evidence>
<keyword evidence="10 16" id="KW-0472">Membrane</keyword>
<dbReference type="SUPFAM" id="SSF81573">
    <property type="entry name" value="F1F0 ATP synthase subunit B, membrane domain"/>
    <property type="match status" value="1"/>
</dbReference>
<gene>
    <name evidence="16 20" type="primary">atpF</name>
    <name evidence="19" type="ORF">KU39_13</name>
    <name evidence="20" type="ORF">Psal009_03525</name>
</gene>
<dbReference type="InterPro" id="IPR002146">
    <property type="entry name" value="ATP_synth_b/b'su_bac/chlpt"/>
</dbReference>
<evidence type="ECO:0000256" key="8">
    <source>
        <dbReference type="ARBA" id="ARBA00022989"/>
    </source>
</evidence>
<dbReference type="CDD" id="cd06503">
    <property type="entry name" value="ATP-synt_Fo_b"/>
    <property type="match status" value="1"/>
</dbReference>
<evidence type="ECO:0000256" key="13">
    <source>
        <dbReference type="ARBA" id="ARBA00025614"/>
    </source>
</evidence>
<dbReference type="RefSeq" id="WP_017378485.1">
    <property type="nucleotide sequence ID" value="NZ_CP012413.1"/>
</dbReference>
<evidence type="ECO:0000256" key="12">
    <source>
        <dbReference type="ARBA" id="ARBA00025198"/>
    </source>
</evidence>
<dbReference type="GO" id="GO:0045259">
    <property type="term" value="C:proton-transporting ATP synthase complex"/>
    <property type="evidence" value="ECO:0007669"/>
    <property type="project" value="UniProtKB-KW"/>
</dbReference>
<keyword evidence="7 16" id="KW-0375">Hydrogen ion transport</keyword>
<comment type="subcellular location">
    <subcellularLocation>
        <location evidence="16">Cell membrane</location>
        <topology evidence="16">Single-pass membrane protein</topology>
    </subcellularLocation>
    <subcellularLocation>
        <location evidence="15">Endomembrane system</location>
        <topology evidence="15">Single-pass membrane protein</topology>
    </subcellularLocation>
</comment>
<proteinExistence type="inferred from homology"/>
<dbReference type="GeneID" id="66742436"/>
<dbReference type="PANTHER" id="PTHR33445:SF1">
    <property type="entry name" value="ATP SYNTHASE SUBUNIT B"/>
    <property type="match status" value="1"/>
</dbReference>
<dbReference type="Gene3D" id="1.20.5.620">
    <property type="entry name" value="F1F0 ATP synthase subunit B, membrane domain"/>
    <property type="match status" value="1"/>
</dbReference>
<keyword evidence="8 16" id="KW-1133">Transmembrane helix</keyword>
<evidence type="ECO:0000256" key="5">
    <source>
        <dbReference type="ARBA" id="ARBA00022547"/>
    </source>
</evidence>
<evidence type="ECO:0000256" key="15">
    <source>
        <dbReference type="ARBA" id="ARBA00037847"/>
    </source>
</evidence>
<keyword evidence="4" id="KW-0997">Cell inner membrane</keyword>
<dbReference type="OrthoDB" id="9788020at2"/>
<organism evidence="20 22">
    <name type="scientific">Piscirickettsia salmonis</name>
    <dbReference type="NCBI Taxonomy" id="1238"/>
    <lineage>
        <taxon>Bacteria</taxon>
        <taxon>Pseudomonadati</taxon>
        <taxon>Pseudomonadota</taxon>
        <taxon>Gammaproteobacteria</taxon>
        <taxon>Thiotrichales</taxon>
        <taxon>Piscirickettsiaceae</taxon>
        <taxon>Piscirickettsia</taxon>
    </lineage>
</organism>
<dbReference type="NCBIfam" id="NF004411">
    <property type="entry name" value="PRK05759.1-2"/>
    <property type="match status" value="1"/>
</dbReference>
<feature type="transmembrane region" description="Helical" evidence="16">
    <location>
        <begin position="6"/>
        <end position="26"/>
    </location>
</feature>
<dbReference type="Pfam" id="PF00430">
    <property type="entry name" value="ATP-synt_B"/>
    <property type="match status" value="1"/>
</dbReference>
<evidence type="ECO:0000256" key="11">
    <source>
        <dbReference type="ARBA" id="ARBA00023310"/>
    </source>
</evidence>
<keyword evidence="22" id="KW-1185">Reference proteome</keyword>
<reference evidence="20 22" key="3">
    <citation type="submission" date="2019-04" db="EMBL/GenBank/DDBJ databases">
        <title>Complete genome sequencing of Piscirickettsia salmonis strain Psal-009.</title>
        <authorList>
            <person name="Schober I."/>
            <person name="Bunk B."/>
            <person name="Sproer C."/>
            <person name="Carril G.P."/>
            <person name="Riedel T."/>
            <person name="Flores-Herrera P.A."/>
            <person name="Nourdin-Galindo G."/>
            <person name="Marshall S.H."/>
            <person name="Overmann J."/>
        </authorList>
    </citation>
    <scope>NUCLEOTIDE SEQUENCE [LARGE SCALE GENOMIC DNA]</scope>
    <source>
        <strain evidence="20 22">Psal-009</strain>
    </source>
</reference>
<comment type="subunit">
    <text evidence="14">F-type ATPases have 2 components, F(1) - the catalytic core - and F(0) - the membrane proton channel. F(1) has five subunits: alpha(3), beta(3), gamma(1), delta(1), epsilon(1). F(0) has four main subunits: a(1), b(2) and c(10-14). The alpha and beta chains form an alternating ring which encloses part of the gamma chain. F(1) is attached to F(0) by a central stalk formed by the gamma and epsilon chains, while a peripheral stalk is formed by the delta and b chains.</text>
</comment>
<dbReference type="FunFam" id="1.20.5.620:FF:000001">
    <property type="entry name" value="ATP synthase subunit b"/>
    <property type="match status" value="1"/>
</dbReference>
<evidence type="ECO:0000256" key="7">
    <source>
        <dbReference type="ARBA" id="ARBA00022781"/>
    </source>
</evidence>
<reference evidence="19 21" key="1">
    <citation type="journal article" date="2014" name="Genome Announc.">
        <title>Comparative Genome Analysis of Two Isolates of the Fish Pathogen Piscirickettsia salmonis from Different Hosts Reveals Major Differences in Virulence-Associated Secretion Systems.</title>
        <authorList>
            <person name="Bohle H."/>
            <person name="Henriquez P."/>
            <person name="Grothusen H."/>
            <person name="Navas E."/>
            <person name="Sandoval A."/>
            <person name="Bustamante F."/>
            <person name="Bustos P."/>
            <person name="Mancilla M."/>
        </authorList>
    </citation>
    <scope>NUCLEOTIDE SEQUENCE [LARGE SCALE GENOMIC DNA]</scope>
    <source>
        <strain evidence="21">B1-32597</strain>
        <strain evidence="19">PM32597B1</strain>
    </source>
</reference>
<comment type="function">
    <text evidence="13">Component of the F(0) channel, it forms part of the peripheral stalk, linking F(1) to F(0). The b'-subunit is a diverged and duplicated form of b found in plants and photosynthetic bacteria.</text>
</comment>
<comment type="subunit">
    <text evidence="16">F-type ATPases have 2 components, F(1) - the catalytic core - and F(0) - the membrane proton channel. F(1) has five subunits: alpha(3), beta(3), gamma(1), delta(1), epsilon(1). F(0) has three main subunits: a(1), b(2) and c(10-14). The alpha and beta chains form an alternating ring which encloses part of the gamma chain. F(1) is attached to F(0) by a central stalk formed by the gamma and epsilon chains, while a peripheral stalk is formed by the delta and b chains.</text>
</comment>
<keyword evidence="6 16" id="KW-0812">Transmembrane</keyword>
<dbReference type="InterPro" id="IPR028987">
    <property type="entry name" value="ATP_synth_B-like_membr_sf"/>
</dbReference>
<dbReference type="HAMAP" id="MF_01398">
    <property type="entry name" value="ATP_synth_b_bprime"/>
    <property type="match status" value="1"/>
</dbReference>
<evidence type="ECO:0000256" key="10">
    <source>
        <dbReference type="ARBA" id="ARBA00023136"/>
    </source>
</evidence>
<keyword evidence="9 16" id="KW-0406">Ion transport</keyword>
<sequence>MNLNATLIGQMIAFLLFVLATWRWVLPPIMKALNERRETIAKGLEAADAGNKALELANHQAASILRDAKAQTASILDKANQRAHRIVEDAKEDARQEGARIIVAAKAEIEQEIAQAKEALRLQLVDIAMTGAEKILERSIDQAANKELLDKLVKEF</sequence>
<evidence type="ECO:0000256" key="14">
    <source>
        <dbReference type="ARBA" id="ARBA00026054"/>
    </source>
</evidence>
<dbReference type="Proteomes" id="UP000029558">
    <property type="component" value="Chromosome"/>
</dbReference>
<evidence type="ECO:0000256" key="16">
    <source>
        <dbReference type="HAMAP-Rule" id="MF_01398"/>
    </source>
</evidence>